<evidence type="ECO:0008006" key="3">
    <source>
        <dbReference type="Google" id="ProtNLM"/>
    </source>
</evidence>
<evidence type="ECO:0000313" key="2">
    <source>
        <dbReference type="EMBL" id="ABF78798.1"/>
    </source>
</evidence>
<name>A0A0H2XX26_BURO1</name>
<reference evidence="2" key="1">
    <citation type="submission" date="2006-05" db="EMBL/GenBank/DDBJ databases">
        <title>Complete sequence of chromosome 2 of Burkholderia cenocepacia AU 1054.</title>
        <authorList>
            <consortium name="US DOE Joint Genome Institute"/>
            <person name="Copeland A."/>
            <person name="Lucas S."/>
            <person name="Lapidus A."/>
            <person name="Barry K."/>
            <person name="Detter J.C."/>
            <person name="Glavina del Rio T."/>
            <person name="Hammon N."/>
            <person name="Israni S."/>
            <person name="Dalin E."/>
            <person name="Tice H."/>
            <person name="Pitluck S."/>
            <person name="Chain P."/>
            <person name="Malfatti S."/>
            <person name="Shin M."/>
            <person name="Vergez L."/>
            <person name="Schmutz J."/>
            <person name="Larimer F."/>
            <person name="Land M."/>
            <person name="Hauser L."/>
            <person name="Kyrpides N."/>
            <person name="Lykidis A."/>
            <person name="LiPuma J.J."/>
            <person name="Konstantinidis K."/>
            <person name="Tiedje J.M."/>
            <person name="Richardson P."/>
        </authorList>
    </citation>
    <scope>NUCLEOTIDE SEQUENCE [LARGE SCALE GENOMIC DNA]</scope>
    <source>
        <strain evidence="2">AU 1054</strain>
    </source>
</reference>
<organism evidence="2">
    <name type="scientific">Burkholderia orbicola (strain AU 1054)</name>
    <dbReference type="NCBI Taxonomy" id="331271"/>
    <lineage>
        <taxon>Bacteria</taxon>
        <taxon>Pseudomonadati</taxon>
        <taxon>Pseudomonadota</taxon>
        <taxon>Betaproteobacteria</taxon>
        <taxon>Burkholderiales</taxon>
        <taxon>Burkholderiaceae</taxon>
        <taxon>Burkholderia</taxon>
        <taxon>Burkholderia cepacia complex</taxon>
        <taxon>Burkholderia orbicola</taxon>
    </lineage>
</organism>
<keyword evidence="1" id="KW-1133">Transmembrane helix</keyword>
<proteinExistence type="predicted"/>
<sequence precursor="true">MQFPTGSVVALSSAAATMFSMGMLFLGYWGLHEALPWRFGDYVVIVPALAGFACLASVPFLATSPMKTPDDESRMFVARRVFLCGAGAVWCAIVASLIV</sequence>
<feature type="transmembrane region" description="Helical" evidence="1">
    <location>
        <begin position="81"/>
        <end position="98"/>
    </location>
</feature>
<gene>
    <name evidence="2" type="ordered locus">Bcen_3909</name>
</gene>
<dbReference type="EMBL" id="CP000379">
    <property type="protein sequence ID" value="ABF78798.1"/>
    <property type="molecule type" value="Genomic_DNA"/>
</dbReference>
<keyword evidence="1" id="KW-0472">Membrane</keyword>
<dbReference type="AlphaFoldDB" id="A0A0H2XX26"/>
<dbReference type="HOGENOM" id="CLU_182120_0_0_4"/>
<protein>
    <recommendedName>
        <fullName evidence="3">MFS transporter</fullName>
    </recommendedName>
</protein>
<keyword evidence="1" id="KW-0812">Transmembrane</keyword>
<feature type="transmembrane region" description="Helical" evidence="1">
    <location>
        <begin position="42"/>
        <end position="61"/>
    </location>
</feature>
<accession>A0A0H2XX26</accession>
<evidence type="ECO:0000256" key="1">
    <source>
        <dbReference type="SAM" id="Phobius"/>
    </source>
</evidence>
<feature type="transmembrane region" description="Helical" evidence="1">
    <location>
        <begin position="7"/>
        <end position="30"/>
    </location>
</feature>